<dbReference type="Gene3D" id="3.40.190.10">
    <property type="entry name" value="Periplasmic binding protein-like II"/>
    <property type="match status" value="2"/>
</dbReference>
<evidence type="ECO:0000313" key="4">
    <source>
        <dbReference type="Proteomes" id="UP000322699"/>
    </source>
</evidence>
<evidence type="ECO:0000313" key="3">
    <source>
        <dbReference type="EMBL" id="KAA1259417.1"/>
    </source>
</evidence>
<dbReference type="PROSITE" id="PS51257">
    <property type="entry name" value="PROKAR_LIPOPROTEIN"/>
    <property type="match status" value="1"/>
</dbReference>
<dbReference type="Proteomes" id="UP000322699">
    <property type="component" value="Unassembled WGS sequence"/>
</dbReference>
<dbReference type="InterPro" id="IPR015168">
    <property type="entry name" value="SsuA/THI5"/>
</dbReference>
<proteinExistence type="predicted"/>
<evidence type="ECO:0000259" key="2">
    <source>
        <dbReference type="Pfam" id="PF09084"/>
    </source>
</evidence>
<reference evidence="3 4" key="1">
    <citation type="submission" date="2019-08" db="EMBL/GenBank/DDBJ databases">
        <title>Deep-cultivation of Planctomycetes and their phenomic and genomic characterization uncovers novel biology.</title>
        <authorList>
            <person name="Wiegand S."/>
            <person name="Jogler M."/>
            <person name="Boedeker C."/>
            <person name="Pinto D."/>
            <person name="Vollmers J."/>
            <person name="Rivas-Marin E."/>
            <person name="Kohn T."/>
            <person name="Peeters S.H."/>
            <person name="Heuer A."/>
            <person name="Rast P."/>
            <person name="Oberbeckmann S."/>
            <person name="Bunk B."/>
            <person name="Jeske O."/>
            <person name="Meyerdierks A."/>
            <person name="Storesund J.E."/>
            <person name="Kallscheuer N."/>
            <person name="Luecker S."/>
            <person name="Lage O.M."/>
            <person name="Pohl T."/>
            <person name="Merkel B.J."/>
            <person name="Hornburger P."/>
            <person name="Mueller R.-W."/>
            <person name="Bruemmer F."/>
            <person name="Labrenz M."/>
            <person name="Spormann A.M."/>
            <person name="Op Den Camp H."/>
            <person name="Overmann J."/>
            <person name="Amann R."/>
            <person name="Jetten M.S.M."/>
            <person name="Mascher T."/>
            <person name="Medema M.H."/>
            <person name="Devos D.P."/>
            <person name="Kaster A.-K."/>
            <person name="Ovreas L."/>
            <person name="Rohde M."/>
            <person name="Galperin M.Y."/>
            <person name="Jogler C."/>
        </authorList>
    </citation>
    <scope>NUCLEOTIDE SEQUENCE [LARGE SCALE GENOMIC DNA]</scope>
    <source>
        <strain evidence="3 4">LF1</strain>
    </source>
</reference>
<organism evidence="3 4">
    <name type="scientific">Rubripirellula obstinata</name>
    <dbReference type="NCBI Taxonomy" id="406547"/>
    <lineage>
        <taxon>Bacteria</taxon>
        <taxon>Pseudomonadati</taxon>
        <taxon>Planctomycetota</taxon>
        <taxon>Planctomycetia</taxon>
        <taxon>Pirellulales</taxon>
        <taxon>Pirellulaceae</taxon>
        <taxon>Rubripirellula</taxon>
    </lineage>
</organism>
<dbReference type="AlphaFoldDB" id="A0A5B1CE49"/>
<dbReference type="RefSeq" id="WP_068264140.1">
    <property type="nucleotide sequence ID" value="NZ_LWSK01000056.1"/>
</dbReference>
<feature type="chain" id="PRO_5022824532" evidence="1">
    <location>
        <begin position="21"/>
        <end position="320"/>
    </location>
</feature>
<dbReference type="OrthoDB" id="9815602at2"/>
<keyword evidence="1" id="KW-0732">Signal</keyword>
<feature type="domain" description="SsuA/THI5-like" evidence="2">
    <location>
        <begin position="40"/>
        <end position="243"/>
    </location>
</feature>
<sequence length="320" mass="34907" precursor="true">MRTCLILATFCLFLAGCSTAKEDNSTGDSVAVQLNWYPEAEHGGIYQAAADDTYSAAGMNVDIRPGGRATPVAPELELGRVQFAMANADDVVAFRRQGMDIVAVMAVAQNSPRCILVRIDSGVNSFDDLAGMTLQRQTGRLFLDFMRSKGILDDVQEVPYHGSITSLAADPKIAVQAYSFAEPLLARQQGIEVRTLMVSDLGWNPYSSVLITTGKLIRQQPELVQRFVDATRTGWRNYFANPDLGNEAILAANEHGMTPEALSFGATELLPLAMPEGMKMKDIGMMTSQRWEELISQIDAVAPDQATPVKASECFTLEFL</sequence>
<dbReference type="SUPFAM" id="SSF53850">
    <property type="entry name" value="Periplasmic binding protein-like II"/>
    <property type="match status" value="1"/>
</dbReference>
<comment type="caution">
    <text evidence="3">The sequence shown here is derived from an EMBL/GenBank/DDBJ whole genome shotgun (WGS) entry which is preliminary data.</text>
</comment>
<dbReference type="EMBL" id="VRLW01000001">
    <property type="protein sequence ID" value="KAA1259417.1"/>
    <property type="molecule type" value="Genomic_DNA"/>
</dbReference>
<gene>
    <name evidence="3" type="ORF">LF1_19490</name>
</gene>
<dbReference type="InterPro" id="IPR027939">
    <property type="entry name" value="NMT1/THI5"/>
</dbReference>
<dbReference type="Pfam" id="PF09084">
    <property type="entry name" value="NMT1"/>
    <property type="match status" value="1"/>
</dbReference>
<accession>A0A5B1CE49</accession>
<evidence type="ECO:0000256" key="1">
    <source>
        <dbReference type="SAM" id="SignalP"/>
    </source>
</evidence>
<dbReference type="PANTHER" id="PTHR31528:SF3">
    <property type="entry name" value="THIAMINE BIOSYNTHESIS PROTEIN HI_0357-RELATED"/>
    <property type="match status" value="1"/>
</dbReference>
<protein>
    <submittedName>
        <fullName evidence="3">NMT1/THI5 like protein</fullName>
    </submittedName>
</protein>
<keyword evidence="4" id="KW-1185">Reference proteome</keyword>
<dbReference type="PANTHER" id="PTHR31528">
    <property type="entry name" value="4-AMINO-5-HYDROXYMETHYL-2-METHYLPYRIMIDINE PHOSPHATE SYNTHASE THI11-RELATED"/>
    <property type="match status" value="1"/>
</dbReference>
<feature type="signal peptide" evidence="1">
    <location>
        <begin position="1"/>
        <end position="20"/>
    </location>
</feature>
<name>A0A5B1CE49_9BACT</name>
<dbReference type="GO" id="GO:0009228">
    <property type="term" value="P:thiamine biosynthetic process"/>
    <property type="evidence" value="ECO:0007669"/>
    <property type="project" value="InterPro"/>
</dbReference>